<name>A0A926EXN4_9FIRM</name>
<evidence type="ECO:0000313" key="2">
    <source>
        <dbReference type="Proteomes" id="UP000601522"/>
    </source>
</evidence>
<dbReference type="Proteomes" id="UP000601522">
    <property type="component" value="Unassembled WGS sequence"/>
</dbReference>
<accession>A0A926EXN4</accession>
<proteinExistence type="predicted"/>
<sequence length="245" mass="29417">MALSSSKAHDIYEGLKYNFLFNNDINCIHILLNLYDLENNINNIFPKYISINTLRRNISKLLKDRKGNHLIAYNLGELIHEDINRLELFLYLEGYRHGYFDNKTINALEDITIKYYSIYDLYNMKYLFHFDTKISEINDFKSSIYDNMYRKEDYTDKLNNTVIDYMNNIIKPKVISLNKHLDKQLTINYDSSFPNIKAEDDTLLTLNELNDIYKEVEKVMLRNGFKLYQDSYWKGLNDRVLKRYR</sequence>
<organism evidence="1 2">
    <name type="scientific">Wansuia hejianensis</name>
    <dbReference type="NCBI Taxonomy" id="2763667"/>
    <lineage>
        <taxon>Bacteria</taxon>
        <taxon>Bacillati</taxon>
        <taxon>Bacillota</taxon>
        <taxon>Clostridia</taxon>
        <taxon>Lachnospirales</taxon>
        <taxon>Lachnospiraceae</taxon>
        <taxon>Wansuia</taxon>
    </lineage>
</organism>
<comment type="caution">
    <text evidence="1">The sequence shown here is derived from an EMBL/GenBank/DDBJ whole genome shotgun (WGS) entry which is preliminary data.</text>
</comment>
<protein>
    <submittedName>
        <fullName evidence="1">Uncharacterized protein</fullName>
    </submittedName>
</protein>
<dbReference type="RefSeq" id="WP_249323249.1">
    <property type="nucleotide sequence ID" value="NZ_JACRTK010000002.1"/>
</dbReference>
<dbReference type="AlphaFoldDB" id="A0A926EXN4"/>
<reference evidence="1 2" key="1">
    <citation type="submission" date="2020-08" db="EMBL/GenBank/DDBJ databases">
        <title>Genome public.</title>
        <authorList>
            <person name="Liu C."/>
            <person name="Sun Q."/>
        </authorList>
    </citation>
    <scope>NUCLEOTIDE SEQUENCE [LARGE SCALE GENOMIC DNA]</scope>
    <source>
        <strain evidence="1 2">NSJ-26</strain>
    </source>
</reference>
<keyword evidence="2" id="KW-1185">Reference proteome</keyword>
<gene>
    <name evidence="1" type="ORF">H8689_04595</name>
</gene>
<evidence type="ECO:0000313" key="1">
    <source>
        <dbReference type="EMBL" id="MBC8590405.1"/>
    </source>
</evidence>
<dbReference type="EMBL" id="JACRTK010000002">
    <property type="protein sequence ID" value="MBC8590405.1"/>
    <property type="molecule type" value="Genomic_DNA"/>
</dbReference>